<keyword evidence="5" id="KW-1185">Reference proteome</keyword>
<evidence type="ECO:0000259" key="2">
    <source>
        <dbReference type="Pfam" id="PF03078"/>
    </source>
</evidence>
<dbReference type="AlphaFoldDB" id="A0A6D2L9G4"/>
<sequence length="134" mass="15163">MGDLIIPLLRAVCFAPDMAEDVTPPEELDLDYLKNSVFLQKTPDDGPLLYQFVHLQFDASRMLLPSPTWTTIRGGSNVEFNPPQSALYTPSRSTTPPATTQRYDQSLADETMAVDELFHFYFPEYTTMPDRAPD</sequence>
<accession>A0A6D2L9G4</accession>
<feature type="region of interest" description="Disordered" evidence="1">
    <location>
        <begin position="80"/>
        <end position="101"/>
    </location>
</feature>
<feature type="domain" description="Arabidopsis retrotransposon Orf1 C-terminal" evidence="2">
    <location>
        <begin position="1"/>
        <end position="125"/>
    </location>
</feature>
<evidence type="ECO:0000256" key="1">
    <source>
        <dbReference type="SAM" id="MobiDB-lite"/>
    </source>
</evidence>
<evidence type="ECO:0000313" key="4">
    <source>
        <dbReference type="EMBL" id="CAA7057650.1"/>
    </source>
</evidence>
<dbReference type="Proteomes" id="UP000467841">
    <property type="component" value="Unassembled WGS sequence"/>
</dbReference>
<organism evidence="4 5">
    <name type="scientific">Microthlaspi erraticum</name>
    <dbReference type="NCBI Taxonomy" id="1685480"/>
    <lineage>
        <taxon>Eukaryota</taxon>
        <taxon>Viridiplantae</taxon>
        <taxon>Streptophyta</taxon>
        <taxon>Embryophyta</taxon>
        <taxon>Tracheophyta</taxon>
        <taxon>Spermatophyta</taxon>
        <taxon>Magnoliopsida</taxon>
        <taxon>eudicotyledons</taxon>
        <taxon>Gunneridae</taxon>
        <taxon>Pentapetalae</taxon>
        <taxon>rosids</taxon>
        <taxon>malvids</taxon>
        <taxon>Brassicales</taxon>
        <taxon>Brassicaceae</taxon>
        <taxon>Coluteocarpeae</taxon>
        <taxon>Microthlaspi</taxon>
    </lineage>
</organism>
<dbReference type="EMBL" id="CACVBM020001698">
    <property type="protein sequence ID" value="CAA7057650.1"/>
    <property type="molecule type" value="Genomic_DNA"/>
</dbReference>
<protein>
    <recommendedName>
        <fullName evidence="2">Arabidopsis retrotransposon Orf1 C-terminal domain-containing protein</fullName>
    </recommendedName>
</protein>
<evidence type="ECO:0000313" key="5">
    <source>
        <dbReference type="Proteomes" id="UP000467841"/>
    </source>
</evidence>
<dbReference type="EMBL" id="CACVBM020001561">
    <property type="protein sequence ID" value="CAA7054044.1"/>
    <property type="molecule type" value="Genomic_DNA"/>
</dbReference>
<name>A0A6D2L9G4_9BRAS</name>
<proteinExistence type="predicted"/>
<feature type="compositionally biased region" description="Low complexity" evidence="1">
    <location>
        <begin position="89"/>
        <end position="100"/>
    </location>
</feature>
<dbReference type="InterPro" id="IPR004312">
    <property type="entry name" value="ATHILA_Orf1_C"/>
</dbReference>
<dbReference type="Pfam" id="PF03078">
    <property type="entry name" value="ATHILA"/>
    <property type="match status" value="1"/>
</dbReference>
<gene>
    <name evidence="3" type="ORF">MERR_LOCUS41280</name>
    <name evidence="4" type="ORF">MERR_LOCUS44886</name>
</gene>
<evidence type="ECO:0000313" key="3">
    <source>
        <dbReference type="EMBL" id="CAA7054044.1"/>
    </source>
</evidence>
<reference evidence="4 5" key="1">
    <citation type="submission" date="2020-01" db="EMBL/GenBank/DDBJ databases">
        <authorList>
            <person name="Mishra B."/>
        </authorList>
    </citation>
    <scope>NUCLEOTIDE SEQUENCE [LARGE SCALE GENOMIC DNA]</scope>
</reference>
<dbReference type="OrthoDB" id="1135390at2759"/>